<name>A0A091CA75_9ENTE</name>
<dbReference type="Proteomes" id="UP000029380">
    <property type="component" value="Unassembled WGS sequence"/>
</dbReference>
<comment type="caution">
    <text evidence="1">The sequence shown here is derived from an EMBL/GenBank/DDBJ whole genome shotgun (WGS) entry which is preliminary data.</text>
</comment>
<gene>
    <name evidence="1" type="ORF">TMUPMC115_0472</name>
</gene>
<accession>A0A091CA75</accession>
<protein>
    <submittedName>
        <fullName evidence="1">Uncharacterized protein</fullName>
    </submittedName>
</protein>
<dbReference type="AlphaFoldDB" id="A0A091CA75"/>
<organism evidence="1 2">
    <name type="scientific">Tetragenococcus muriaticus PMC-11-5</name>
    <dbReference type="NCBI Taxonomy" id="1302649"/>
    <lineage>
        <taxon>Bacteria</taxon>
        <taxon>Bacillati</taxon>
        <taxon>Bacillota</taxon>
        <taxon>Bacilli</taxon>
        <taxon>Lactobacillales</taxon>
        <taxon>Enterococcaceae</taxon>
        <taxon>Tetragenococcus</taxon>
    </lineage>
</organism>
<proteinExistence type="predicted"/>
<sequence>MVVNTLAGITNLNFAYTLDQLSLTELIEQLPEEPSTILYVWRACL</sequence>
<dbReference type="PATRIC" id="fig|1302649.3.peg.475"/>
<evidence type="ECO:0000313" key="2">
    <source>
        <dbReference type="Proteomes" id="UP000029380"/>
    </source>
</evidence>
<dbReference type="EMBL" id="JPVU01000042">
    <property type="protein sequence ID" value="KFN93347.1"/>
    <property type="molecule type" value="Genomic_DNA"/>
</dbReference>
<evidence type="ECO:0000313" key="1">
    <source>
        <dbReference type="EMBL" id="KFN93347.1"/>
    </source>
</evidence>
<dbReference type="RefSeq" id="WP_156095857.1">
    <property type="nucleotide sequence ID" value="NZ_JPVU01000042.1"/>
</dbReference>
<dbReference type="OrthoDB" id="2200095at2"/>
<reference evidence="1 2" key="1">
    <citation type="submission" date="2014-08" db="EMBL/GenBank/DDBJ databases">
        <title>Genome sequence of Tetragenococcus muriaticus.</title>
        <authorList>
            <person name="Chuea-nongthon C."/>
            <person name="Rodtong S."/>
            <person name="Yongsawatdigul J."/>
            <person name="Steele J.L."/>
            <person name="Liu X.-y."/>
            <person name="Speers J."/>
            <person name="Glasner J.D."/>
            <person name="Neeno-Eckwall E.C."/>
        </authorList>
    </citation>
    <scope>NUCLEOTIDE SEQUENCE [LARGE SCALE GENOMIC DNA]</scope>
    <source>
        <strain evidence="1 2">PMC-11-5</strain>
    </source>
</reference>